<dbReference type="Gene3D" id="1.10.340.30">
    <property type="entry name" value="Hypothetical protein, domain 2"/>
    <property type="match status" value="1"/>
</dbReference>
<dbReference type="InterPro" id="IPR003265">
    <property type="entry name" value="HhH-GPD_domain"/>
</dbReference>
<keyword evidence="1" id="KW-0004">4Fe-4S</keyword>
<keyword evidence="2" id="KW-0479">Metal-binding</keyword>
<evidence type="ECO:0000313" key="6">
    <source>
        <dbReference type="EMBL" id="RSU14568.1"/>
    </source>
</evidence>
<keyword evidence="7" id="KW-1185">Reference proteome</keyword>
<evidence type="ECO:0000256" key="1">
    <source>
        <dbReference type="ARBA" id="ARBA00022485"/>
    </source>
</evidence>
<organism evidence="6 7">
    <name type="scientific">Vagococcus acidifermentans</name>
    <dbReference type="NCBI Taxonomy" id="564710"/>
    <lineage>
        <taxon>Bacteria</taxon>
        <taxon>Bacillati</taxon>
        <taxon>Bacillota</taxon>
        <taxon>Bacilli</taxon>
        <taxon>Lactobacillales</taxon>
        <taxon>Enterococcaceae</taxon>
        <taxon>Vagococcus</taxon>
    </lineage>
</organism>
<dbReference type="GO" id="GO:0003824">
    <property type="term" value="F:catalytic activity"/>
    <property type="evidence" value="ECO:0007669"/>
    <property type="project" value="InterPro"/>
</dbReference>
<evidence type="ECO:0000259" key="5">
    <source>
        <dbReference type="SMART" id="SM00478"/>
    </source>
</evidence>
<comment type="caution">
    <text evidence="6">The sequence shown here is derived from an EMBL/GenBank/DDBJ whole genome shotgun (WGS) entry which is preliminary data.</text>
</comment>
<keyword evidence="3" id="KW-0408">Iron</keyword>
<proteinExistence type="predicted"/>
<sequence>MNLTVEQLFHKMLREMGPQGWWPADSKWEIILGAILVQNTNWQNVTQSLQRLDTLTGFDPEAVSALSIETLQEAIRPSGFYRNKSRAITDVFRWLERHAFDLAAIRQAYQTSLRSELLTLFGIGNETADVLLLYVFDYPVFIADNYARKFLTRLGVAHADTYQSVKDLIRLPQNFSVLDAQEFHGLIDVFGKQHLTNDRSWQASFLHGAKLQL</sequence>
<dbReference type="PANTHER" id="PTHR10359">
    <property type="entry name" value="A/G-SPECIFIC ADENINE GLYCOSYLASE/ENDONUCLEASE III"/>
    <property type="match status" value="1"/>
</dbReference>
<dbReference type="AlphaFoldDB" id="A0A430B2N4"/>
<dbReference type="Pfam" id="PF00730">
    <property type="entry name" value="HhH-GPD"/>
    <property type="match status" value="1"/>
</dbReference>
<keyword evidence="4" id="KW-0411">Iron-sulfur</keyword>
<name>A0A430B2N4_9ENTE</name>
<accession>A0A430B2N4</accession>
<evidence type="ECO:0000256" key="3">
    <source>
        <dbReference type="ARBA" id="ARBA00023004"/>
    </source>
</evidence>
<dbReference type="RefSeq" id="WP_126811437.1">
    <property type="nucleotide sequence ID" value="NZ_NGKC01000001.1"/>
</dbReference>
<reference evidence="6 7" key="1">
    <citation type="submission" date="2017-05" db="EMBL/GenBank/DDBJ databases">
        <title>Vagococcus spp. assemblies.</title>
        <authorList>
            <person name="Gulvik C.A."/>
        </authorList>
    </citation>
    <scope>NUCLEOTIDE SEQUENCE [LARGE SCALE GENOMIC DNA]</scope>
    <source>
        <strain evidence="6 7">LMG 24798</strain>
    </source>
</reference>
<dbReference type="InterPro" id="IPR011257">
    <property type="entry name" value="DNA_glycosylase"/>
</dbReference>
<evidence type="ECO:0000256" key="2">
    <source>
        <dbReference type="ARBA" id="ARBA00022723"/>
    </source>
</evidence>
<dbReference type="OrthoDB" id="9802365at2"/>
<dbReference type="PANTHER" id="PTHR10359:SF19">
    <property type="entry name" value="DNA REPAIR GLYCOSYLASE MJ1434-RELATED"/>
    <property type="match status" value="1"/>
</dbReference>
<dbReference type="EMBL" id="NGKC01000001">
    <property type="protein sequence ID" value="RSU14568.1"/>
    <property type="molecule type" value="Genomic_DNA"/>
</dbReference>
<dbReference type="GO" id="GO:0051539">
    <property type="term" value="F:4 iron, 4 sulfur cluster binding"/>
    <property type="evidence" value="ECO:0007669"/>
    <property type="project" value="UniProtKB-KW"/>
</dbReference>
<dbReference type="SUPFAM" id="SSF48150">
    <property type="entry name" value="DNA-glycosylase"/>
    <property type="match status" value="1"/>
</dbReference>
<protein>
    <submittedName>
        <fullName evidence="6">Deoxyribonuclease I</fullName>
    </submittedName>
</protein>
<dbReference type="PIRSF" id="PIRSF001435">
    <property type="entry name" value="Nth"/>
    <property type="match status" value="1"/>
</dbReference>
<dbReference type="Proteomes" id="UP000286773">
    <property type="component" value="Unassembled WGS sequence"/>
</dbReference>
<dbReference type="GO" id="GO:0046872">
    <property type="term" value="F:metal ion binding"/>
    <property type="evidence" value="ECO:0007669"/>
    <property type="project" value="UniProtKB-KW"/>
</dbReference>
<dbReference type="CDD" id="cd00056">
    <property type="entry name" value="ENDO3c"/>
    <property type="match status" value="1"/>
</dbReference>
<dbReference type="SMART" id="SM00478">
    <property type="entry name" value="ENDO3c"/>
    <property type="match status" value="1"/>
</dbReference>
<gene>
    <name evidence="6" type="ORF">CBF27_00870</name>
</gene>
<feature type="domain" description="HhH-GPD" evidence="5">
    <location>
        <begin position="36"/>
        <end position="193"/>
    </location>
</feature>
<dbReference type="GO" id="GO:0006284">
    <property type="term" value="P:base-excision repair"/>
    <property type="evidence" value="ECO:0007669"/>
    <property type="project" value="InterPro"/>
</dbReference>
<evidence type="ECO:0000256" key="4">
    <source>
        <dbReference type="ARBA" id="ARBA00023014"/>
    </source>
</evidence>
<evidence type="ECO:0000313" key="7">
    <source>
        <dbReference type="Proteomes" id="UP000286773"/>
    </source>
</evidence>